<sequence>MFGLCPSALGSKTVHSSDQGRCASSDLGELGHHTVRCQTNELACKKDASRYNYMAGDRDSTTITAAASRCWQRRTIPVLPWT</sequence>
<accession>A0A0K8R649</accession>
<name>A0A0K8R649_IXORI</name>
<feature type="region of interest" description="Disordered" evidence="1">
    <location>
        <begin position="1"/>
        <end position="21"/>
    </location>
</feature>
<dbReference type="AlphaFoldDB" id="A0A0K8R649"/>
<reference evidence="2" key="1">
    <citation type="submission" date="2012-12" db="EMBL/GenBank/DDBJ databases">
        <title>Identification and characterization of a phenylalanine ammonia-lyase gene family in Isatis indigotica Fort.</title>
        <authorList>
            <person name="Liu Q."/>
            <person name="Chen J."/>
            <person name="Zhou X."/>
            <person name="Di P."/>
            <person name="Xiao Y."/>
            <person name="Xuan H."/>
            <person name="Zhang L."/>
            <person name="Chen W."/>
        </authorList>
    </citation>
    <scope>NUCLEOTIDE SEQUENCE</scope>
    <source>
        <tissue evidence="2">Salivary gland</tissue>
    </source>
</reference>
<proteinExistence type="evidence at transcript level"/>
<protein>
    <submittedName>
        <fullName evidence="2">Uncharacterized protein</fullName>
    </submittedName>
</protein>
<evidence type="ECO:0000313" key="2">
    <source>
        <dbReference type="EMBL" id="JAA66615.1"/>
    </source>
</evidence>
<organism evidence="2">
    <name type="scientific">Ixodes ricinus</name>
    <name type="common">Common tick</name>
    <name type="synonym">Acarus ricinus</name>
    <dbReference type="NCBI Taxonomy" id="34613"/>
    <lineage>
        <taxon>Eukaryota</taxon>
        <taxon>Metazoa</taxon>
        <taxon>Ecdysozoa</taxon>
        <taxon>Arthropoda</taxon>
        <taxon>Chelicerata</taxon>
        <taxon>Arachnida</taxon>
        <taxon>Acari</taxon>
        <taxon>Parasitiformes</taxon>
        <taxon>Ixodida</taxon>
        <taxon>Ixodoidea</taxon>
        <taxon>Ixodidae</taxon>
        <taxon>Ixodinae</taxon>
        <taxon>Ixodes</taxon>
    </lineage>
</organism>
<dbReference type="EMBL" id="GADI01007193">
    <property type="protein sequence ID" value="JAA66615.1"/>
    <property type="molecule type" value="mRNA"/>
</dbReference>
<evidence type="ECO:0000256" key="1">
    <source>
        <dbReference type="SAM" id="MobiDB-lite"/>
    </source>
</evidence>